<proteinExistence type="predicted"/>
<comment type="caution">
    <text evidence="2">The sequence shown here is derived from an EMBL/GenBank/DDBJ whole genome shotgun (WGS) entry which is preliminary data.</text>
</comment>
<dbReference type="AlphaFoldDB" id="A0A161LLT2"/>
<dbReference type="SUPFAM" id="SSF52980">
    <property type="entry name" value="Restriction endonuclease-like"/>
    <property type="match status" value="1"/>
</dbReference>
<reference evidence="2 3" key="1">
    <citation type="journal article" date="2016" name="Genome Announc.">
        <title>Draft Genome Sequence of Planomonospora sphaerica JCM9374, a Rare Actinomycete.</title>
        <authorList>
            <person name="Dohra H."/>
            <person name="Suzuki T."/>
            <person name="Inoue Y."/>
            <person name="Kodani S."/>
        </authorList>
    </citation>
    <scope>NUCLEOTIDE SEQUENCE [LARGE SCALE GENOMIC DNA]</scope>
    <source>
        <strain evidence="2 3">JCM 9374</strain>
    </source>
</reference>
<evidence type="ECO:0000313" key="2">
    <source>
        <dbReference type="EMBL" id="GAT68035.1"/>
    </source>
</evidence>
<dbReference type="InterPro" id="IPR011335">
    <property type="entry name" value="Restrct_endonuc-II-like"/>
</dbReference>
<keyword evidence="2" id="KW-0378">Hydrolase</keyword>
<keyword evidence="2" id="KW-0540">Nuclease</keyword>
<protein>
    <submittedName>
        <fullName evidence="2">Restriction endonuclease</fullName>
    </submittedName>
</protein>
<feature type="domain" description="Putative restriction endonuclease" evidence="1">
    <location>
        <begin position="60"/>
        <end position="205"/>
    </location>
</feature>
<dbReference type="PANTHER" id="PTHR35400:SF3">
    <property type="entry name" value="SLL1072 PROTEIN"/>
    <property type="match status" value="1"/>
</dbReference>
<dbReference type="Gene3D" id="3.90.1570.10">
    <property type="entry name" value="tt1808, chain A"/>
    <property type="match status" value="1"/>
</dbReference>
<gene>
    <name evidence="2" type="ORF">PS9374_03696</name>
</gene>
<name>A0A161LLT2_9ACTN</name>
<dbReference type="Proteomes" id="UP000077701">
    <property type="component" value="Unassembled WGS sequence"/>
</dbReference>
<dbReference type="PANTHER" id="PTHR35400">
    <property type="entry name" value="SLR1083 PROTEIN"/>
    <property type="match status" value="1"/>
</dbReference>
<evidence type="ECO:0000313" key="3">
    <source>
        <dbReference type="Proteomes" id="UP000077701"/>
    </source>
</evidence>
<keyword evidence="2" id="KW-0255">Endonuclease</keyword>
<dbReference type="GO" id="GO:0004519">
    <property type="term" value="F:endonuclease activity"/>
    <property type="evidence" value="ECO:0007669"/>
    <property type="project" value="UniProtKB-KW"/>
</dbReference>
<dbReference type="STRING" id="161355.PS9374_03696"/>
<evidence type="ECO:0000259" key="1">
    <source>
        <dbReference type="Pfam" id="PF05685"/>
    </source>
</evidence>
<dbReference type="EMBL" id="BDCX01000008">
    <property type="protein sequence ID" value="GAT68035.1"/>
    <property type="molecule type" value="Genomic_DNA"/>
</dbReference>
<organism evidence="2 3">
    <name type="scientific">Planomonospora sphaerica</name>
    <dbReference type="NCBI Taxonomy" id="161355"/>
    <lineage>
        <taxon>Bacteria</taxon>
        <taxon>Bacillati</taxon>
        <taxon>Actinomycetota</taxon>
        <taxon>Actinomycetes</taxon>
        <taxon>Streptosporangiales</taxon>
        <taxon>Streptosporangiaceae</taxon>
        <taxon>Planomonospora</taxon>
    </lineage>
</organism>
<accession>A0A161LLT2</accession>
<sequence length="221" mass="24649">MEKATEAGRMNTHGDGDDVTVTDVTSALDYWPAPPPWGWTADDLDRLPPEGPNGEPDFFKHVELIDGALVFMSPQKRFHQRMIRNLTEALGDQAPAQVTAVDQMDVKLGHRMRPCPDVLVVDTAAADDDDRTYYTPDEVHLVVEVVSPESEERDRKTKPARYAEAGIAHLWRVENNDGKPVVYTYELDPATRAYALTGIHHGRLTVPVPFPVDVDLDGLPR</sequence>
<dbReference type="InterPro" id="IPR008538">
    <property type="entry name" value="Uma2"/>
</dbReference>
<keyword evidence="3" id="KW-1185">Reference proteome</keyword>
<reference evidence="3" key="2">
    <citation type="submission" date="2016-04" db="EMBL/GenBank/DDBJ databases">
        <title>Planomonospora sphaerica JCM9374 whole genome shotgun sequence.</title>
        <authorList>
            <person name="Suzuki T."/>
            <person name="Dohra H."/>
            <person name="Kodani S."/>
        </authorList>
    </citation>
    <scope>NUCLEOTIDE SEQUENCE [LARGE SCALE GENOMIC DNA]</scope>
    <source>
        <strain evidence="3">JCM 9374</strain>
    </source>
</reference>
<dbReference type="InterPro" id="IPR012296">
    <property type="entry name" value="Nuclease_put_TT1808"/>
</dbReference>
<dbReference type="CDD" id="cd06260">
    <property type="entry name" value="DUF820-like"/>
    <property type="match status" value="1"/>
</dbReference>
<dbReference type="Pfam" id="PF05685">
    <property type="entry name" value="Uma2"/>
    <property type="match status" value="1"/>
</dbReference>